<name>A0A642V2X3_9ASCO</name>
<feature type="compositionally biased region" description="Polar residues" evidence="13">
    <location>
        <begin position="593"/>
        <end position="603"/>
    </location>
</feature>
<evidence type="ECO:0000256" key="3">
    <source>
        <dbReference type="ARBA" id="ARBA00004906"/>
    </source>
</evidence>
<evidence type="ECO:0000313" key="15">
    <source>
        <dbReference type="EMBL" id="KAA8911585.1"/>
    </source>
</evidence>
<dbReference type="GO" id="GO:0072344">
    <property type="term" value="P:rescue of stalled ribosome"/>
    <property type="evidence" value="ECO:0007669"/>
    <property type="project" value="InterPro"/>
</dbReference>
<dbReference type="Pfam" id="PF23230">
    <property type="entry name" value="zf-C2H2_13"/>
    <property type="match status" value="1"/>
</dbReference>
<evidence type="ECO:0000256" key="4">
    <source>
        <dbReference type="ARBA" id="ARBA00012483"/>
    </source>
</evidence>
<keyword evidence="16" id="KW-1185">Reference proteome</keyword>
<dbReference type="PANTHER" id="PTHR22938:SF0">
    <property type="entry name" value="E3 UBIQUITIN-PROTEIN LIGASE ZNF598"/>
    <property type="match status" value="1"/>
</dbReference>
<dbReference type="VEuPathDB" id="FungiDB:TRICI_003743"/>
<organism evidence="15 16">
    <name type="scientific">Trichomonascus ciferrii</name>
    <dbReference type="NCBI Taxonomy" id="44093"/>
    <lineage>
        <taxon>Eukaryota</taxon>
        <taxon>Fungi</taxon>
        <taxon>Dikarya</taxon>
        <taxon>Ascomycota</taxon>
        <taxon>Saccharomycotina</taxon>
        <taxon>Dipodascomycetes</taxon>
        <taxon>Dipodascales</taxon>
        <taxon>Trichomonascaceae</taxon>
        <taxon>Trichomonascus</taxon>
        <taxon>Trichomonascus ciferrii complex</taxon>
    </lineage>
</organism>
<feature type="compositionally biased region" description="Low complexity" evidence="13">
    <location>
        <begin position="357"/>
        <end position="393"/>
    </location>
</feature>
<keyword evidence="9 12" id="KW-0863">Zinc-finger</keyword>
<keyword evidence="5" id="KW-0963">Cytoplasm</keyword>
<feature type="compositionally biased region" description="Polar residues" evidence="13">
    <location>
        <begin position="535"/>
        <end position="560"/>
    </location>
</feature>
<reference evidence="15" key="1">
    <citation type="journal article" date="2019" name="G3 (Bethesda)">
        <title>Genome Assemblies of Two Rare Opportunistic Yeast Pathogens: Diutina rugosa (syn. Candida rugosa) and Trichomonascus ciferrii (syn. Candida ciferrii).</title>
        <authorList>
            <person name="Mixao V."/>
            <person name="Saus E."/>
            <person name="Hansen A.P."/>
            <person name="Lass-Florl C."/>
            <person name="Gabaldon T."/>
        </authorList>
    </citation>
    <scope>NUCLEOTIDE SEQUENCE</scope>
    <source>
        <strain evidence="15">CBS 4856</strain>
    </source>
</reference>
<protein>
    <recommendedName>
        <fullName evidence="4">RING-type E3 ubiquitin transferase</fullName>
        <ecNumber evidence="4">2.3.2.27</ecNumber>
    </recommendedName>
</protein>
<dbReference type="EMBL" id="SWFS01000277">
    <property type="protein sequence ID" value="KAA8911585.1"/>
    <property type="molecule type" value="Genomic_DNA"/>
</dbReference>
<dbReference type="GO" id="GO:0008270">
    <property type="term" value="F:zinc ion binding"/>
    <property type="evidence" value="ECO:0007669"/>
    <property type="project" value="UniProtKB-KW"/>
</dbReference>
<dbReference type="InterPro" id="IPR001841">
    <property type="entry name" value="Znf_RING"/>
</dbReference>
<evidence type="ECO:0000256" key="6">
    <source>
        <dbReference type="ARBA" id="ARBA00022553"/>
    </source>
</evidence>
<dbReference type="Gene3D" id="3.30.40.10">
    <property type="entry name" value="Zinc/RING finger domain, C3HC4 (zinc finger)"/>
    <property type="match status" value="1"/>
</dbReference>
<dbReference type="GO" id="GO:0061630">
    <property type="term" value="F:ubiquitin protein ligase activity"/>
    <property type="evidence" value="ECO:0007669"/>
    <property type="project" value="UniProtKB-EC"/>
</dbReference>
<keyword evidence="6" id="KW-0597">Phosphoprotein</keyword>
<feature type="region of interest" description="Disordered" evidence="13">
    <location>
        <begin position="1"/>
        <end position="69"/>
    </location>
</feature>
<keyword evidence="8" id="KW-0479">Metal-binding</keyword>
<dbReference type="OrthoDB" id="3838338at2759"/>
<evidence type="ECO:0000259" key="14">
    <source>
        <dbReference type="PROSITE" id="PS50089"/>
    </source>
</evidence>
<dbReference type="AlphaFoldDB" id="A0A642V2X3"/>
<dbReference type="InterPro" id="IPR041888">
    <property type="entry name" value="RING-HC_ZNF598/HEL2"/>
</dbReference>
<evidence type="ECO:0000313" key="16">
    <source>
        <dbReference type="Proteomes" id="UP000761534"/>
    </source>
</evidence>
<feature type="compositionally biased region" description="Polar residues" evidence="13">
    <location>
        <begin position="1"/>
        <end position="11"/>
    </location>
</feature>
<dbReference type="PANTHER" id="PTHR22938">
    <property type="entry name" value="ZINC FINGER PROTEIN 598"/>
    <property type="match status" value="1"/>
</dbReference>
<dbReference type="PROSITE" id="PS00028">
    <property type="entry name" value="ZINC_FINGER_C2H2_1"/>
    <property type="match status" value="2"/>
</dbReference>
<dbReference type="SMART" id="SM00355">
    <property type="entry name" value="ZnF_C2H2"/>
    <property type="match status" value="4"/>
</dbReference>
<evidence type="ECO:0000256" key="2">
    <source>
        <dbReference type="ARBA" id="ARBA00004496"/>
    </source>
</evidence>
<evidence type="ECO:0000256" key="13">
    <source>
        <dbReference type="SAM" id="MobiDB-lite"/>
    </source>
</evidence>
<dbReference type="GO" id="GO:0005737">
    <property type="term" value="C:cytoplasm"/>
    <property type="evidence" value="ECO:0007669"/>
    <property type="project" value="UniProtKB-SubCell"/>
</dbReference>
<dbReference type="GO" id="GO:0043022">
    <property type="term" value="F:ribosome binding"/>
    <property type="evidence" value="ECO:0007669"/>
    <property type="project" value="TreeGrafter"/>
</dbReference>
<feature type="compositionally biased region" description="Acidic residues" evidence="13">
    <location>
        <begin position="59"/>
        <end position="69"/>
    </location>
</feature>
<dbReference type="InterPro" id="IPR013087">
    <property type="entry name" value="Znf_C2H2_type"/>
</dbReference>
<dbReference type="Pfam" id="PF23202">
    <property type="entry name" value="PAH_ZNF598"/>
    <property type="match status" value="1"/>
</dbReference>
<dbReference type="InterPro" id="IPR056437">
    <property type="entry name" value="Znf-C2H2_ZNF598/HEL2"/>
</dbReference>
<feature type="compositionally biased region" description="Low complexity" evidence="13">
    <location>
        <begin position="572"/>
        <end position="592"/>
    </location>
</feature>
<accession>A0A642V2X3</accession>
<dbReference type="InterPro" id="IPR013083">
    <property type="entry name" value="Znf_RING/FYVE/PHD"/>
</dbReference>
<feature type="domain" description="RING-type" evidence="14">
    <location>
        <begin position="76"/>
        <end position="116"/>
    </location>
</feature>
<dbReference type="GO" id="GO:0016567">
    <property type="term" value="P:protein ubiquitination"/>
    <property type="evidence" value="ECO:0007669"/>
    <property type="project" value="TreeGrafter"/>
</dbReference>
<gene>
    <name evidence="15" type="ORF">TRICI_003743</name>
</gene>
<dbReference type="SUPFAM" id="SSF57850">
    <property type="entry name" value="RING/U-box"/>
    <property type="match status" value="1"/>
</dbReference>
<comment type="subcellular location">
    <subcellularLocation>
        <location evidence="2">Cytoplasm</location>
    </subcellularLocation>
</comment>
<comment type="caution">
    <text evidence="15">The sequence shown here is derived from an EMBL/GenBank/DDBJ whole genome shotgun (WGS) entry which is preliminary data.</text>
</comment>
<feature type="compositionally biased region" description="Basic residues" evidence="13">
    <location>
        <begin position="667"/>
        <end position="681"/>
    </location>
</feature>
<comment type="catalytic activity">
    <reaction evidence="1">
        <text>S-ubiquitinyl-[E2 ubiquitin-conjugating enzyme]-L-cysteine + [acceptor protein]-L-lysine = [E2 ubiquitin-conjugating enzyme]-L-cysteine + N(6)-ubiquitinyl-[acceptor protein]-L-lysine.</text>
        <dbReference type="EC" id="2.3.2.27"/>
    </reaction>
</comment>
<evidence type="ECO:0000256" key="10">
    <source>
        <dbReference type="ARBA" id="ARBA00022833"/>
    </source>
</evidence>
<comment type="similarity">
    <text evidence="11">Belongs to the ZNF598/HEL2 family.</text>
</comment>
<evidence type="ECO:0000256" key="9">
    <source>
        <dbReference type="ARBA" id="ARBA00022771"/>
    </source>
</evidence>
<feature type="region of interest" description="Disordered" evidence="13">
    <location>
        <begin position="535"/>
        <end position="681"/>
    </location>
</feature>
<dbReference type="Pfam" id="PF13920">
    <property type="entry name" value="zf-C3HC4_3"/>
    <property type="match status" value="1"/>
</dbReference>
<evidence type="ECO:0000256" key="7">
    <source>
        <dbReference type="ARBA" id="ARBA00022679"/>
    </source>
</evidence>
<dbReference type="EC" id="2.3.2.27" evidence="4"/>
<feature type="compositionally biased region" description="Basic and acidic residues" evidence="13">
    <location>
        <begin position="647"/>
        <end position="666"/>
    </location>
</feature>
<dbReference type="CDD" id="cd16615">
    <property type="entry name" value="RING-HC_ZNF598"/>
    <property type="match status" value="1"/>
</dbReference>
<dbReference type="InterPro" id="IPR057634">
    <property type="entry name" value="PAH_ZNF598/HEL2"/>
</dbReference>
<dbReference type="InterPro" id="IPR044288">
    <property type="entry name" value="ZNF598/HEL2"/>
</dbReference>
<proteinExistence type="inferred from homology"/>
<feature type="compositionally biased region" description="Basic residues" evidence="13">
    <location>
        <begin position="23"/>
        <end position="36"/>
    </location>
</feature>
<sequence>MSKSNGTTTPTQGGGSRPQYFPKKGRRKGPVKRVHKPEHEEQQKEKMKKAPGGEAPQKEDEEEAMDGDDGEEVEICLVCAEDIKYAATYPCNHFVCHVCSLRLRALIKNNNCPMCRTEHSTVIVSDNTDKRYEEYSYDDLQYKDEKLGIYFDSLKTRDEVQSLLKFNCPAKKCSHVCSGWKDLKTHVHTVHDRVLCDICMRHKKAFTVEFELFTRRSLLNHQRNGDRNGFAGHPECEFCNIRFYSGDELFMHCREKHEKCFLCERRNPQNIQYYRDYDALENHFREKHFACNVRACLDEKFVVFGTEVELQEHMLTKHPEIMGKSKAARRIEPTFNSSRDRGFQSQLSTFDVSALPSSSNGSGNNTNTNSRKTGAQTTSSANSSSTMVSSGTGLASNEEAFPALGASRTPTSSNNSSSAQLASVARFHSQPPPVDNSREVIQRRLEERARMYLSYDVSRFERFKEVNHKFKNDNVNAKVVMFEYSQIFDVDPSEIELLVQDHVKLLKNLPAKAKALTQAFNEWKAKQKKASVATGTSSLGVSSTWTSNRAKNSKSLNSSGDAFPSLPSRSEPSASATLAAPGPSSSSSSSAANNKQPSVSSVASGVRRITVKSSPLRKEDFPSLPASNQPTKPPPVRPAVVHNPSDWGRRSEQAQDEEQPRQEYQKKGNKGKKKVLYHIGF</sequence>
<evidence type="ECO:0000256" key="8">
    <source>
        <dbReference type="ARBA" id="ARBA00022723"/>
    </source>
</evidence>
<evidence type="ECO:0000256" key="1">
    <source>
        <dbReference type="ARBA" id="ARBA00000900"/>
    </source>
</evidence>
<feature type="region of interest" description="Disordered" evidence="13">
    <location>
        <begin position="352"/>
        <end position="436"/>
    </location>
</feature>
<evidence type="ECO:0000256" key="11">
    <source>
        <dbReference type="ARBA" id="ARBA00035113"/>
    </source>
</evidence>
<dbReference type="SMART" id="SM00184">
    <property type="entry name" value="RING"/>
    <property type="match status" value="1"/>
</dbReference>
<comment type="pathway">
    <text evidence="3">Protein modification; protein ubiquitination.</text>
</comment>
<keyword evidence="7" id="KW-0808">Transferase</keyword>
<evidence type="ECO:0000256" key="12">
    <source>
        <dbReference type="PROSITE-ProRule" id="PRU00175"/>
    </source>
</evidence>
<evidence type="ECO:0000256" key="5">
    <source>
        <dbReference type="ARBA" id="ARBA00022490"/>
    </source>
</evidence>
<dbReference type="PROSITE" id="PS50089">
    <property type="entry name" value="ZF_RING_2"/>
    <property type="match status" value="1"/>
</dbReference>
<dbReference type="Proteomes" id="UP000761534">
    <property type="component" value="Unassembled WGS sequence"/>
</dbReference>
<keyword evidence="10" id="KW-0862">Zinc</keyword>